<keyword evidence="3" id="KW-1185">Reference proteome</keyword>
<sequence>MLAPWFWAISTTLVLATIASADFKPYVTTQAEVNTECKTCPRSLCPNKLYYDQEGDNFNVTCWTRGTKIMGDRLWLKSEAGCYVTQYDVWEYEAGWENDLAYCGRESEEQDLTIESNTLKYKTECRICPELTCDTIAYLKEDTDVDLTCWYPYGQQIIDDPYWLKTTNNCYVARKNLYSKPDITYLDDCGPIPLLEIEKHNNANGTSDVNKRTATTIADRGTLYLVNVTVGEEYAPCRSCPRTSCATEKTYEFNQDVWLQCITNANKTGASEWWSQTTDFCYVRNTDFWESPEGDYYRMPTCERFEEPGRDLGDEDE</sequence>
<keyword evidence="1" id="KW-0732">Signal</keyword>
<feature type="chain" id="PRO_5035455669" description="Secreted protein" evidence="1">
    <location>
        <begin position="22"/>
        <end position="317"/>
    </location>
</feature>
<evidence type="ECO:0000313" key="3">
    <source>
        <dbReference type="Proteomes" id="UP000813461"/>
    </source>
</evidence>
<comment type="caution">
    <text evidence="2">The sequence shown here is derived from an EMBL/GenBank/DDBJ whole genome shotgun (WGS) entry which is preliminary data.</text>
</comment>
<dbReference type="OrthoDB" id="5358886at2759"/>
<accession>A0A8K0RI89</accession>
<organism evidence="2 3">
    <name type="scientific">Paraphoma chrysanthemicola</name>
    <dbReference type="NCBI Taxonomy" id="798071"/>
    <lineage>
        <taxon>Eukaryota</taxon>
        <taxon>Fungi</taxon>
        <taxon>Dikarya</taxon>
        <taxon>Ascomycota</taxon>
        <taxon>Pezizomycotina</taxon>
        <taxon>Dothideomycetes</taxon>
        <taxon>Pleosporomycetidae</taxon>
        <taxon>Pleosporales</taxon>
        <taxon>Pleosporineae</taxon>
        <taxon>Phaeosphaeriaceae</taxon>
        <taxon>Paraphoma</taxon>
    </lineage>
</organism>
<dbReference type="Proteomes" id="UP000813461">
    <property type="component" value="Unassembled WGS sequence"/>
</dbReference>
<gene>
    <name evidence="2" type="ORF">FB567DRAFT_433974</name>
</gene>
<proteinExistence type="predicted"/>
<evidence type="ECO:0008006" key="4">
    <source>
        <dbReference type="Google" id="ProtNLM"/>
    </source>
</evidence>
<protein>
    <recommendedName>
        <fullName evidence="4">Secreted protein</fullName>
    </recommendedName>
</protein>
<evidence type="ECO:0000256" key="1">
    <source>
        <dbReference type="SAM" id="SignalP"/>
    </source>
</evidence>
<reference evidence="2" key="1">
    <citation type="journal article" date="2021" name="Nat. Commun.">
        <title>Genetic determinants of endophytism in the Arabidopsis root mycobiome.</title>
        <authorList>
            <person name="Mesny F."/>
            <person name="Miyauchi S."/>
            <person name="Thiergart T."/>
            <person name="Pickel B."/>
            <person name="Atanasova L."/>
            <person name="Karlsson M."/>
            <person name="Huettel B."/>
            <person name="Barry K.W."/>
            <person name="Haridas S."/>
            <person name="Chen C."/>
            <person name="Bauer D."/>
            <person name="Andreopoulos W."/>
            <person name="Pangilinan J."/>
            <person name="LaButti K."/>
            <person name="Riley R."/>
            <person name="Lipzen A."/>
            <person name="Clum A."/>
            <person name="Drula E."/>
            <person name="Henrissat B."/>
            <person name="Kohler A."/>
            <person name="Grigoriev I.V."/>
            <person name="Martin F.M."/>
            <person name="Hacquard S."/>
        </authorList>
    </citation>
    <scope>NUCLEOTIDE SEQUENCE</scope>
    <source>
        <strain evidence="2">MPI-SDFR-AT-0120</strain>
    </source>
</reference>
<dbReference type="AlphaFoldDB" id="A0A8K0RI89"/>
<feature type="signal peptide" evidence="1">
    <location>
        <begin position="1"/>
        <end position="21"/>
    </location>
</feature>
<dbReference type="EMBL" id="JAGMVJ010000002">
    <property type="protein sequence ID" value="KAH7093328.1"/>
    <property type="molecule type" value="Genomic_DNA"/>
</dbReference>
<name>A0A8K0RI89_9PLEO</name>
<evidence type="ECO:0000313" key="2">
    <source>
        <dbReference type="EMBL" id="KAH7093328.1"/>
    </source>
</evidence>